<geneLocation type="chloroplast" evidence="1"/>
<evidence type="ECO:0000313" key="1">
    <source>
        <dbReference type="EMBL" id="ARW59355.1"/>
    </source>
</evidence>
<keyword evidence="1" id="KW-0934">Plastid</keyword>
<reference evidence="1" key="1">
    <citation type="journal article" date="2017" name="J. Phycol.">
        <title>Analysis of chloroplast genomes and a supermatrix inform reclassification of the Rhodomelaceae (Rhodophyta).</title>
        <authorList>
            <person name="Diaz-Tapia P."/>
            <person name="Maggs C.A."/>
            <person name="West J.A."/>
            <person name="Verbruggen H."/>
        </authorList>
    </citation>
    <scope>NUCLEOTIDE SEQUENCE</scope>
    <source>
        <strain evidence="1">DHO101</strain>
    </source>
</reference>
<dbReference type="GeneID" id="33352777"/>
<evidence type="ECO:0008006" key="2">
    <source>
        <dbReference type="Google" id="ProtNLM"/>
    </source>
</evidence>
<gene>
    <name evidence="1" type="primary">ycf34</name>
</gene>
<accession>A0A1Z1M0R2</accession>
<protein>
    <recommendedName>
        <fullName evidence="2">Ycf34</fullName>
    </recommendedName>
</protein>
<dbReference type="AlphaFoldDB" id="A0A1Z1M0R2"/>
<sequence>MCICVNCRHIQQCQTYIFIEKQHKNINDINKNIKFIPNNTLIQINILKKNTHIVIDWDLIECSSFIEKPGLWYY</sequence>
<keyword evidence="1" id="KW-0150">Chloroplast</keyword>
<dbReference type="Pfam" id="PF10718">
    <property type="entry name" value="Ycf34"/>
    <property type="match status" value="1"/>
</dbReference>
<name>A0A1Z1M0R2_9FLOR</name>
<dbReference type="RefSeq" id="YP_009391211.1">
    <property type="nucleotide sequence ID" value="NC_035257.1"/>
</dbReference>
<organism evidence="1">
    <name type="scientific">Dipterocladia arabiensis</name>
    <dbReference type="NCBI Taxonomy" id="2007176"/>
    <lineage>
        <taxon>Eukaryota</taxon>
        <taxon>Rhodophyta</taxon>
        <taxon>Florideophyceae</taxon>
        <taxon>Rhodymeniophycidae</taxon>
        <taxon>Ceramiales</taxon>
        <taxon>Dasyaceae</taxon>
        <taxon>Dipterocladia</taxon>
    </lineage>
</organism>
<dbReference type="InterPro" id="IPR019656">
    <property type="entry name" value="Uncharacterised_Ycf34"/>
</dbReference>
<proteinExistence type="predicted"/>
<dbReference type="EMBL" id="MF101408">
    <property type="protein sequence ID" value="ARW59355.1"/>
    <property type="molecule type" value="Genomic_DNA"/>
</dbReference>